<reference evidence="1 2" key="1">
    <citation type="journal article" date="2017" name="Nat. Commun.">
        <title>Genome assembly with in vitro proximity ligation data and whole-genome triplication in lettuce.</title>
        <authorList>
            <person name="Reyes-Chin-Wo S."/>
            <person name="Wang Z."/>
            <person name="Yang X."/>
            <person name="Kozik A."/>
            <person name="Arikit S."/>
            <person name="Song C."/>
            <person name="Xia L."/>
            <person name="Froenicke L."/>
            <person name="Lavelle D.O."/>
            <person name="Truco M.J."/>
            <person name="Xia R."/>
            <person name="Zhu S."/>
            <person name="Xu C."/>
            <person name="Xu H."/>
            <person name="Xu X."/>
            <person name="Cox K."/>
            <person name="Korf I."/>
            <person name="Meyers B.C."/>
            <person name="Michelmore R.W."/>
        </authorList>
    </citation>
    <scope>NUCLEOTIDE SEQUENCE [LARGE SCALE GENOMIC DNA]</scope>
    <source>
        <strain evidence="2">cv. Salinas</strain>
        <tissue evidence="1">Seedlings</tissue>
    </source>
</reference>
<protein>
    <submittedName>
        <fullName evidence="1">Uncharacterized protein</fullName>
    </submittedName>
</protein>
<dbReference type="AlphaFoldDB" id="A0A9R1VVU7"/>
<comment type="caution">
    <text evidence="1">The sequence shown here is derived from an EMBL/GenBank/DDBJ whole genome shotgun (WGS) entry which is preliminary data.</text>
</comment>
<evidence type="ECO:0000313" key="2">
    <source>
        <dbReference type="Proteomes" id="UP000235145"/>
    </source>
</evidence>
<accession>A0A9R1VVU7</accession>
<proteinExistence type="predicted"/>
<dbReference type="EMBL" id="NBSK02000004">
    <property type="protein sequence ID" value="KAJ0213541.1"/>
    <property type="molecule type" value="Genomic_DNA"/>
</dbReference>
<gene>
    <name evidence="1" type="ORF">LSAT_V11C400159110</name>
</gene>
<organism evidence="1 2">
    <name type="scientific">Lactuca sativa</name>
    <name type="common">Garden lettuce</name>
    <dbReference type="NCBI Taxonomy" id="4236"/>
    <lineage>
        <taxon>Eukaryota</taxon>
        <taxon>Viridiplantae</taxon>
        <taxon>Streptophyta</taxon>
        <taxon>Embryophyta</taxon>
        <taxon>Tracheophyta</taxon>
        <taxon>Spermatophyta</taxon>
        <taxon>Magnoliopsida</taxon>
        <taxon>eudicotyledons</taxon>
        <taxon>Gunneridae</taxon>
        <taxon>Pentapetalae</taxon>
        <taxon>asterids</taxon>
        <taxon>campanulids</taxon>
        <taxon>Asterales</taxon>
        <taxon>Asteraceae</taxon>
        <taxon>Cichorioideae</taxon>
        <taxon>Cichorieae</taxon>
        <taxon>Lactucinae</taxon>
        <taxon>Lactuca</taxon>
    </lineage>
</organism>
<evidence type="ECO:0000313" key="1">
    <source>
        <dbReference type="EMBL" id="KAJ0213541.1"/>
    </source>
</evidence>
<name>A0A9R1VVU7_LACSA</name>
<sequence>MTYLVAGSRRVQRFSNLEHAHSILLASEVSLKSEVANLGATVHRLDQQNKSLVSEKLVLEDVRSDLEARVETQTQMNGGDVRIGLVEGNIVGVVGGGADGVGADGADCSERMPVGLGDQSGQGISHYLPFYIGACGLFSKVEPP</sequence>
<dbReference type="Proteomes" id="UP000235145">
    <property type="component" value="Unassembled WGS sequence"/>
</dbReference>
<keyword evidence="2" id="KW-1185">Reference proteome</keyword>